<evidence type="ECO:0000256" key="4">
    <source>
        <dbReference type="ARBA" id="ARBA00023163"/>
    </source>
</evidence>
<dbReference type="InterPro" id="IPR036388">
    <property type="entry name" value="WH-like_DNA-bd_sf"/>
</dbReference>
<keyword evidence="1 6" id="KW-0678">Repressor</keyword>
<reference evidence="9" key="1">
    <citation type="submission" date="2016-10" db="EMBL/GenBank/DDBJ databases">
        <authorList>
            <person name="Varghese N."/>
            <person name="Submissions S."/>
        </authorList>
    </citation>
    <scope>NUCLEOTIDE SEQUENCE [LARGE SCALE GENOMIC DNA]</scope>
    <source>
        <strain evidence="9">DSM 13577</strain>
    </source>
</reference>
<keyword evidence="3 6" id="KW-0346">Stress response</keyword>
<proteinExistence type="inferred from homology"/>
<gene>
    <name evidence="6" type="primary">hrcA</name>
    <name evidence="8" type="ORF">SAMN03080614_1002103</name>
</gene>
<dbReference type="PANTHER" id="PTHR34824">
    <property type="entry name" value="HEAT-INDUCIBLE TRANSCRIPTION REPRESSOR HRCA"/>
    <property type="match status" value="1"/>
</dbReference>
<dbReference type="InterPro" id="IPR036390">
    <property type="entry name" value="WH_DNA-bd_sf"/>
</dbReference>
<dbReference type="EMBL" id="FOIF01000002">
    <property type="protein sequence ID" value="SES66573.1"/>
    <property type="molecule type" value="Genomic_DNA"/>
</dbReference>
<keyword evidence="9" id="KW-1185">Reference proteome</keyword>
<dbReference type="GO" id="GO:0003677">
    <property type="term" value="F:DNA binding"/>
    <property type="evidence" value="ECO:0007669"/>
    <property type="project" value="InterPro"/>
</dbReference>
<dbReference type="Gene3D" id="3.30.390.60">
    <property type="entry name" value="Heat-inducible transcription repressor hrca homolog, domain 3"/>
    <property type="match status" value="1"/>
</dbReference>
<dbReference type="SUPFAM" id="SSF55781">
    <property type="entry name" value="GAF domain-like"/>
    <property type="match status" value="1"/>
</dbReference>
<dbReference type="HAMAP" id="MF_00081">
    <property type="entry name" value="HrcA"/>
    <property type="match status" value="1"/>
</dbReference>
<keyword evidence="4 6" id="KW-0804">Transcription</keyword>
<protein>
    <recommendedName>
        <fullName evidence="6">Heat-inducible transcription repressor HrcA</fullName>
    </recommendedName>
</protein>
<name>A0A1H9YCB6_9FIRM</name>
<evidence type="ECO:0000256" key="3">
    <source>
        <dbReference type="ARBA" id="ARBA00023016"/>
    </source>
</evidence>
<dbReference type="STRING" id="1120990.SAMN03080614_1002103"/>
<dbReference type="Proteomes" id="UP000243819">
    <property type="component" value="Unassembled WGS sequence"/>
</dbReference>
<dbReference type="NCBIfam" id="TIGR00331">
    <property type="entry name" value="hrcA"/>
    <property type="match status" value="1"/>
</dbReference>
<dbReference type="RefSeq" id="WP_177159639.1">
    <property type="nucleotide sequence ID" value="NZ_FOIF01000002.1"/>
</dbReference>
<feature type="domain" description="Heat-inducible transcription repressor HrcA C-terminal" evidence="7">
    <location>
        <begin position="108"/>
        <end position="328"/>
    </location>
</feature>
<dbReference type="InterPro" id="IPR029016">
    <property type="entry name" value="GAF-like_dom_sf"/>
</dbReference>
<evidence type="ECO:0000256" key="1">
    <source>
        <dbReference type="ARBA" id="ARBA00022491"/>
    </source>
</evidence>
<dbReference type="Gene3D" id="1.10.10.10">
    <property type="entry name" value="Winged helix-like DNA-binding domain superfamily/Winged helix DNA-binding domain"/>
    <property type="match status" value="1"/>
</dbReference>
<dbReference type="InterPro" id="IPR021153">
    <property type="entry name" value="HrcA_C"/>
</dbReference>
<dbReference type="FunFam" id="1.10.10.10:FF:000049">
    <property type="entry name" value="Heat-inducible transcription repressor HrcA"/>
    <property type="match status" value="1"/>
</dbReference>
<evidence type="ECO:0000259" key="7">
    <source>
        <dbReference type="Pfam" id="PF01628"/>
    </source>
</evidence>
<dbReference type="AlphaFoldDB" id="A0A1H9YCB6"/>
<evidence type="ECO:0000256" key="5">
    <source>
        <dbReference type="ARBA" id="ARBA00055319"/>
    </source>
</evidence>
<dbReference type="SUPFAM" id="SSF46785">
    <property type="entry name" value="Winged helix' DNA-binding domain"/>
    <property type="match status" value="1"/>
</dbReference>
<comment type="function">
    <text evidence="5 6">Negative regulator of class I heat shock genes (grpE-dnaK-dnaJ and groELS operons). Prevents heat-shock induction of these operons.</text>
</comment>
<evidence type="ECO:0000256" key="2">
    <source>
        <dbReference type="ARBA" id="ARBA00023015"/>
    </source>
</evidence>
<dbReference type="GO" id="GO:0045892">
    <property type="term" value="P:negative regulation of DNA-templated transcription"/>
    <property type="evidence" value="ECO:0007669"/>
    <property type="project" value="UniProtKB-UniRule"/>
</dbReference>
<evidence type="ECO:0000256" key="6">
    <source>
        <dbReference type="HAMAP-Rule" id="MF_00081"/>
    </source>
</evidence>
<dbReference type="Gene3D" id="3.30.450.40">
    <property type="match status" value="1"/>
</dbReference>
<keyword evidence="2 6" id="KW-0805">Transcription regulation</keyword>
<sequence length="343" mass="38819">MRGKLSSRKSQILKAIVLEYINTAEPIGSRTLVKRYNIGLSPATIRNEMADLEELGFLVQPHTSAGRIPSQQGYRYFVDNLLEEIYTDDLNLLDLKKYYSGKIDDLNQLITETASVLSNITNYTSVVLSTPNPSITLKHLDFIQLNQREGLILFVTDTGIVQHKKITFNYSFNREELEIILQVLKSKLINKRLSKSEKQLLDDITTGFKHSPILEEFANTVISSLLGENPTKVVTGGTTNFLSQPEFNDIGKIRELLTVFEQQDLLISLLEHHNEGEHGSVSVVIGDELIINQMRQCSLITANFDLDGKITGKIGILGPQRMDYEKVIKILDFFTKNFKKLIE</sequence>
<dbReference type="InterPro" id="IPR002571">
    <property type="entry name" value="HrcA"/>
</dbReference>
<dbReference type="PIRSF" id="PIRSF005485">
    <property type="entry name" value="HrcA"/>
    <property type="match status" value="1"/>
</dbReference>
<dbReference type="InterPro" id="IPR023120">
    <property type="entry name" value="WHTH_transcript_rep_HrcA_IDD"/>
</dbReference>
<comment type="similarity">
    <text evidence="6">Belongs to the HrcA family.</text>
</comment>
<evidence type="ECO:0000313" key="8">
    <source>
        <dbReference type="EMBL" id="SES66573.1"/>
    </source>
</evidence>
<accession>A0A1H9YCB6</accession>
<evidence type="ECO:0000313" key="9">
    <source>
        <dbReference type="Proteomes" id="UP000243819"/>
    </source>
</evidence>
<dbReference type="Pfam" id="PF01628">
    <property type="entry name" value="HrcA"/>
    <property type="match status" value="1"/>
</dbReference>
<organism evidence="8 9">
    <name type="scientific">Anaerobranca gottschalkii DSM 13577</name>
    <dbReference type="NCBI Taxonomy" id="1120990"/>
    <lineage>
        <taxon>Bacteria</taxon>
        <taxon>Bacillati</taxon>
        <taxon>Bacillota</taxon>
        <taxon>Clostridia</taxon>
        <taxon>Eubacteriales</taxon>
        <taxon>Proteinivoracaceae</taxon>
        <taxon>Anaerobranca</taxon>
    </lineage>
</organism>
<dbReference type="PANTHER" id="PTHR34824:SF1">
    <property type="entry name" value="HEAT-INDUCIBLE TRANSCRIPTION REPRESSOR HRCA"/>
    <property type="match status" value="1"/>
</dbReference>